<proteinExistence type="inferred from homology"/>
<evidence type="ECO:0000256" key="2">
    <source>
        <dbReference type="ARBA" id="ARBA00007787"/>
    </source>
</evidence>
<sequence>MANVTIYTKPWCPYCDAARELLTGKGIDFTEIDISGKAEIRAEMIQRANGRTTVPQVFVGDRHLGGCDDIYALDSVGKLDPVLAG</sequence>
<dbReference type="Pfam" id="PF00462">
    <property type="entry name" value="Glutaredoxin"/>
    <property type="match status" value="1"/>
</dbReference>
<comment type="caution">
    <text evidence="9">The sequence shown here is derived from an EMBL/GenBank/DDBJ whole genome shotgun (WGS) entry which is preliminary data.</text>
</comment>
<dbReference type="Gene3D" id="3.40.30.10">
    <property type="entry name" value="Glutaredoxin"/>
    <property type="match status" value="1"/>
</dbReference>
<dbReference type="InterPro" id="IPR002109">
    <property type="entry name" value="Glutaredoxin"/>
</dbReference>
<dbReference type="InterPro" id="IPR014025">
    <property type="entry name" value="Glutaredoxin_subgr"/>
</dbReference>
<name>A0ABV9YZ90_9HYPH</name>
<dbReference type="Proteomes" id="UP001595796">
    <property type="component" value="Unassembled WGS sequence"/>
</dbReference>
<dbReference type="RefSeq" id="WP_114957267.1">
    <property type="nucleotide sequence ID" value="NZ_JBHSJF010000002.1"/>
</dbReference>
<dbReference type="InterPro" id="IPR036249">
    <property type="entry name" value="Thioredoxin-like_sf"/>
</dbReference>
<dbReference type="PROSITE" id="PS00195">
    <property type="entry name" value="GLUTAREDOXIN_1"/>
    <property type="match status" value="1"/>
</dbReference>
<dbReference type="EMBL" id="JBHSJF010000002">
    <property type="protein sequence ID" value="MFC5066837.1"/>
    <property type="molecule type" value="Genomic_DNA"/>
</dbReference>
<keyword evidence="3 7" id="KW-0813">Transport</keyword>
<organism evidence="9 10">
    <name type="scientific">Flaviflagellibacter deserti</name>
    <dbReference type="NCBI Taxonomy" id="2267266"/>
    <lineage>
        <taxon>Bacteria</taxon>
        <taxon>Pseudomonadati</taxon>
        <taxon>Pseudomonadota</taxon>
        <taxon>Alphaproteobacteria</taxon>
        <taxon>Hyphomicrobiales</taxon>
        <taxon>Flaviflagellibacter</taxon>
    </lineage>
</organism>
<evidence type="ECO:0000256" key="1">
    <source>
        <dbReference type="ARBA" id="ARBA00002549"/>
    </source>
</evidence>
<evidence type="ECO:0000313" key="9">
    <source>
        <dbReference type="EMBL" id="MFC5066837.1"/>
    </source>
</evidence>
<evidence type="ECO:0000259" key="8">
    <source>
        <dbReference type="Pfam" id="PF00462"/>
    </source>
</evidence>
<dbReference type="InterPro" id="IPR011767">
    <property type="entry name" value="GLR_AS"/>
</dbReference>
<dbReference type="PANTHER" id="PTHR45694:SF18">
    <property type="entry name" value="GLUTAREDOXIN-1-RELATED"/>
    <property type="match status" value="1"/>
</dbReference>
<evidence type="ECO:0000313" key="10">
    <source>
        <dbReference type="Proteomes" id="UP001595796"/>
    </source>
</evidence>
<comment type="similarity">
    <text evidence="2 7">Belongs to the glutaredoxin family.</text>
</comment>
<dbReference type="PRINTS" id="PR00160">
    <property type="entry name" value="GLUTAREDOXIN"/>
</dbReference>
<protein>
    <recommendedName>
        <fullName evidence="7">Glutaredoxin</fullName>
    </recommendedName>
</protein>
<evidence type="ECO:0000256" key="3">
    <source>
        <dbReference type="ARBA" id="ARBA00022448"/>
    </source>
</evidence>
<gene>
    <name evidence="9" type="primary">grxC</name>
    <name evidence="9" type="ORF">ACFPFW_02255</name>
</gene>
<evidence type="ECO:0000256" key="7">
    <source>
        <dbReference type="RuleBase" id="RU364065"/>
    </source>
</evidence>
<keyword evidence="4 7" id="KW-0249">Electron transport</keyword>
<dbReference type="SUPFAM" id="SSF52833">
    <property type="entry name" value="Thioredoxin-like"/>
    <property type="match status" value="1"/>
</dbReference>
<evidence type="ECO:0000256" key="4">
    <source>
        <dbReference type="ARBA" id="ARBA00022982"/>
    </source>
</evidence>
<keyword evidence="7" id="KW-0963">Cytoplasm</keyword>
<comment type="function">
    <text evidence="1 7">Has a glutathione-disulfide oxidoreductase activity in the presence of NADPH and glutathione reductase. Reduces low molecular weight disulfides and proteins.</text>
</comment>
<reference evidence="10" key="1">
    <citation type="journal article" date="2019" name="Int. J. Syst. Evol. Microbiol.">
        <title>The Global Catalogue of Microorganisms (GCM) 10K type strain sequencing project: providing services to taxonomists for standard genome sequencing and annotation.</title>
        <authorList>
            <consortium name="The Broad Institute Genomics Platform"/>
            <consortium name="The Broad Institute Genome Sequencing Center for Infectious Disease"/>
            <person name="Wu L."/>
            <person name="Ma J."/>
        </authorList>
    </citation>
    <scope>NUCLEOTIDE SEQUENCE [LARGE SCALE GENOMIC DNA]</scope>
    <source>
        <strain evidence="10">CGMCC 1.16444</strain>
    </source>
</reference>
<evidence type="ECO:0000256" key="6">
    <source>
        <dbReference type="ARBA" id="ARBA00023284"/>
    </source>
</evidence>
<evidence type="ECO:0000256" key="5">
    <source>
        <dbReference type="ARBA" id="ARBA00023157"/>
    </source>
</evidence>
<dbReference type="PANTHER" id="PTHR45694">
    <property type="entry name" value="GLUTAREDOXIN 2"/>
    <property type="match status" value="1"/>
</dbReference>
<dbReference type="InterPro" id="IPR011900">
    <property type="entry name" value="GRX_bact"/>
</dbReference>
<dbReference type="NCBIfam" id="TIGR02181">
    <property type="entry name" value="GRX_bact"/>
    <property type="match status" value="1"/>
</dbReference>
<dbReference type="PROSITE" id="PS51354">
    <property type="entry name" value="GLUTAREDOXIN_2"/>
    <property type="match status" value="1"/>
</dbReference>
<keyword evidence="10" id="KW-1185">Reference proteome</keyword>
<accession>A0ABV9YZ90</accession>
<keyword evidence="6 7" id="KW-0676">Redox-active center</keyword>
<feature type="domain" description="Glutaredoxin" evidence="8">
    <location>
        <begin position="4"/>
        <end position="63"/>
    </location>
</feature>
<keyword evidence="5" id="KW-1015">Disulfide bond</keyword>
<dbReference type="CDD" id="cd03418">
    <property type="entry name" value="GRX_GRXb_1_3_like"/>
    <property type="match status" value="1"/>
</dbReference>